<proteinExistence type="predicted"/>
<protein>
    <submittedName>
        <fullName evidence="2">DNA-binding protein</fullName>
    </submittedName>
</protein>
<dbReference type="Proteomes" id="UP000663421">
    <property type="component" value="Chromosome"/>
</dbReference>
<feature type="domain" description="DUF5753" evidence="1">
    <location>
        <begin position="31"/>
        <end position="195"/>
    </location>
</feature>
<name>A0ABX6WCK2_STRMQ</name>
<reference evidence="2 3" key="1">
    <citation type="submission" date="2020-11" db="EMBL/GenBank/DDBJ databases">
        <title>Complete genome sequence unveiled secondary metabolic potentials in Streptomyces solisilvae HNM0141.</title>
        <authorList>
            <person name="Huang X."/>
        </authorList>
    </citation>
    <scope>NUCLEOTIDE SEQUENCE [LARGE SCALE GENOMIC DNA]</scope>
    <source>
        <strain evidence="2 3">HNM0141</strain>
    </source>
</reference>
<organism evidence="2 3">
    <name type="scientific">Streptomyces malaysiensis</name>
    <dbReference type="NCBI Taxonomy" id="92644"/>
    <lineage>
        <taxon>Bacteria</taxon>
        <taxon>Bacillati</taxon>
        <taxon>Actinomycetota</taxon>
        <taxon>Actinomycetes</taxon>
        <taxon>Kitasatosporales</taxon>
        <taxon>Streptomycetaceae</taxon>
        <taxon>Streptomyces</taxon>
        <taxon>Streptomyces violaceusniger group</taxon>
    </lineage>
</organism>
<accession>A0ABX6WCK2</accession>
<evidence type="ECO:0000313" key="2">
    <source>
        <dbReference type="EMBL" id="QPI59172.1"/>
    </source>
</evidence>
<dbReference type="GO" id="GO:0003677">
    <property type="term" value="F:DNA binding"/>
    <property type="evidence" value="ECO:0007669"/>
    <property type="project" value="UniProtKB-KW"/>
</dbReference>
<dbReference type="InterPro" id="IPR043917">
    <property type="entry name" value="DUF5753"/>
</dbReference>
<dbReference type="Pfam" id="PF19054">
    <property type="entry name" value="DUF5753"/>
    <property type="match status" value="1"/>
</dbReference>
<evidence type="ECO:0000259" key="1">
    <source>
        <dbReference type="Pfam" id="PF19054"/>
    </source>
</evidence>
<sequence length="203" mass="22789">MSMTTHTEWSERLCGGMKQLQDSMVQIYRNTELLRVYSSTLVPGLLQTEGYAAAVLRTSASFRELPVDDSLEAARARVERSRVIHERGHRFMILVEESVLYCQMAHTDAMDGQLGHLLSAGTLPTVSLGIIPMATRERGHWPEETFSVYDDKFVSVELVSAEVNVTQPSEIDLYLKAFQRLRSMAVYGTEAQALILKAIEALH</sequence>
<keyword evidence="3" id="KW-1185">Reference proteome</keyword>
<evidence type="ECO:0000313" key="3">
    <source>
        <dbReference type="Proteomes" id="UP000663421"/>
    </source>
</evidence>
<dbReference type="EMBL" id="CP065050">
    <property type="protein sequence ID" value="QPI59172.1"/>
    <property type="molecule type" value="Genomic_DNA"/>
</dbReference>
<gene>
    <name evidence="2" type="ORF">I1A49_33540</name>
</gene>
<keyword evidence="2" id="KW-0238">DNA-binding</keyword>